<dbReference type="OrthoDB" id="8082805at2"/>
<feature type="region of interest" description="Disordered" evidence="1">
    <location>
        <begin position="96"/>
        <end position="123"/>
    </location>
</feature>
<gene>
    <name evidence="2" type="ORF">BJF92_06415</name>
</gene>
<dbReference type="Proteomes" id="UP000186143">
    <property type="component" value="Unassembled WGS sequence"/>
</dbReference>
<name>A0A1Q9AP02_9HYPH</name>
<dbReference type="RefSeq" id="WP_075633176.1">
    <property type="nucleotide sequence ID" value="NZ_MKIO01000019.1"/>
</dbReference>
<comment type="caution">
    <text evidence="2">The sequence shown here is derived from an EMBL/GenBank/DDBJ whole genome shotgun (WGS) entry which is preliminary data.</text>
</comment>
<evidence type="ECO:0000313" key="3">
    <source>
        <dbReference type="Proteomes" id="UP000186143"/>
    </source>
</evidence>
<organism evidence="2 3">
    <name type="scientific">Xaviernesmea rhizosphaerae</name>
    <dbReference type="NCBI Taxonomy" id="1672749"/>
    <lineage>
        <taxon>Bacteria</taxon>
        <taxon>Pseudomonadati</taxon>
        <taxon>Pseudomonadota</taxon>
        <taxon>Alphaproteobacteria</taxon>
        <taxon>Hyphomicrobiales</taxon>
        <taxon>Rhizobiaceae</taxon>
        <taxon>Rhizobium/Agrobacterium group</taxon>
        <taxon>Xaviernesmea</taxon>
    </lineage>
</organism>
<protein>
    <submittedName>
        <fullName evidence="2">Uncharacterized protein</fullName>
    </submittedName>
</protein>
<accession>A0A1Q9AP02</accession>
<sequence length="123" mass="12909">MTSETASTINTESGMQLEGRLNAYRRLLIGLATELARRDDGRAAIEAMLADAEIVDTQEEDPGVLPDQAFAGQEIATEEIRTVLTAALARRDALDAQAHATGAAAQPGFALPTGAASEREAAE</sequence>
<feature type="compositionally biased region" description="Low complexity" evidence="1">
    <location>
        <begin position="96"/>
        <end position="111"/>
    </location>
</feature>
<dbReference type="EMBL" id="MKIO01000019">
    <property type="protein sequence ID" value="OLP57157.1"/>
    <property type="molecule type" value="Genomic_DNA"/>
</dbReference>
<dbReference type="AlphaFoldDB" id="A0A1Q9AP02"/>
<evidence type="ECO:0000313" key="2">
    <source>
        <dbReference type="EMBL" id="OLP57157.1"/>
    </source>
</evidence>
<evidence type="ECO:0000256" key="1">
    <source>
        <dbReference type="SAM" id="MobiDB-lite"/>
    </source>
</evidence>
<proteinExistence type="predicted"/>
<reference evidence="2 3" key="1">
    <citation type="submission" date="2016-09" db="EMBL/GenBank/DDBJ databases">
        <title>Rhizobium sp. nov., a novel species isolated from the rice rhizosphere.</title>
        <authorList>
            <person name="Zhao J."/>
            <person name="Zhang X."/>
        </authorList>
    </citation>
    <scope>NUCLEOTIDE SEQUENCE [LARGE SCALE GENOMIC DNA]</scope>
    <source>
        <strain evidence="2 3">MH17</strain>
    </source>
</reference>